<accession>A0A0F7JZU7</accession>
<dbReference type="EMBL" id="CP011412">
    <property type="protein sequence ID" value="AKH21866.1"/>
    <property type="molecule type" value="Genomic_DNA"/>
</dbReference>
<reference evidence="1 2" key="1">
    <citation type="journal article" date="2015" name="Genome Announc.">
        <title>Complete Genome Sequence of Sedimenticola thiotaurini Strain SIP-G1, a Polyphosphate- and Polyhydroxyalkanoate-Accumulating Sulfur-Oxidizing Gammaproteobacterium Isolated from Salt Marsh Sediments.</title>
        <authorList>
            <person name="Flood B.E."/>
            <person name="Jones D.S."/>
            <person name="Bailey J.V."/>
        </authorList>
    </citation>
    <scope>NUCLEOTIDE SEQUENCE [LARGE SCALE GENOMIC DNA]</scope>
    <source>
        <strain evidence="1 2">SIP-G1</strain>
    </source>
</reference>
<dbReference type="RefSeq" id="WP_046860787.1">
    <property type="nucleotide sequence ID" value="NZ_CP011412.1"/>
</dbReference>
<dbReference type="Proteomes" id="UP000034410">
    <property type="component" value="Chromosome"/>
</dbReference>
<keyword evidence="2" id="KW-1185">Reference proteome</keyword>
<protein>
    <submittedName>
        <fullName evidence="1">Uncharacterized protein</fullName>
    </submittedName>
</protein>
<proteinExistence type="predicted"/>
<name>A0A0F7JZU7_9GAMM</name>
<dbReference type="AlphaFoldDB" id="A0A0F7JZU7"/>
<evidence type="ECO:0000313" key="2">
    <source>
        <dbReference type="Proteomes" id="UP000034410"/>
    </source>
</evidence>
<evidence type="ECO:0000313" key="1">
    <source>
        <dbReference type="EMBL" id="AKH21866.1"/>
    </source>
</evidence>
<gene>
    <name evidence="1" type="ORF">AAY24_17680</name>
</gene>
<organism evidence="1 2">
    <name type="scientific">Sedimenticola thiotaurini</name>
    <dbReference type="NCBI Taxonomy" id="1543721"/>
    <lineage>
        <taxon>Bacteria</taxon>
        <taxon>Pseudomonadati</taxon>
        <taxon>Pseudomonadota</taxon>
        <taxon>Gammaproteobacteria</taxon>
        <taxon>Chromatiales</taxon>
        <taxon>Sedimenticolaceae</taxon>
        <taxon>Sedimenticola</taxon>
    </lineage>
</organism>
<dbReference type="KEGG" id="seds:AAY24_17680"/>
<dbReference type="OrthoDB" id="7058266at2"/>
<sequence>MTSVVCFKDVKQAALYFDKILPVSFRSMQGTGTDIVFEFPEKIPSRAMVDIVFDDSAINYSEKQRYNAIGQVIDQWDVFRKKTSDYWSPSSESSKDENYDDLSTAYLENRYHQTLGPIRTHFQEYARSLGLKSSDILLPTEVGNNETGPFEAILSLTNLELIDVGQASWEQIVELRNDIDSRKKLQRLRVFLSSNYSNKSASYIEDDISKGLEDYNIARKKHGFDTIVSSLSIILDSKNIQSVAAAGIGAAFFGGPMVGISSVAALELGKFAIEFSKRRKSMIDWQAAHDLAYLVDIISKFGECSNAAIQRTSR</sequence>